<dbReference type="InterPro" id="IPR018060">
    <property type="entry name" value="HTH_AraC"/>
</dbReference>
<keyword evidence="6" id="KW-1185">Reference proteome</keyword>
<dbReference type="InterPro" id="IPR009057">
    <property type="entry name" value="Homeodomain-like_sf"/>
</dbReference>
<sequence>MLSLAATVEPLRMANRMSGKPLYEWLLYTAGNEVVCASNGMDFSPTRRMDEHRDIDTMIVVAGIGAHVYDDESTKQWLRALSSSGINIGATSTGSLLLARFGLLKDQTCTIHWENIDSFREAFPRLNVTGELYEIDGKYLTCSGGLAGLDMMLYLIGSRHGEKLVHAVAEQCIHPNIRPAHESQRMSLQAKFHVNNPRLVRAIEVMREHLDEQLSCKQIAKAANLSSRQMERLFKEHLATTPNHFYLDLRLDRARFLLVQSSLPIVEIASICGFGSTSYFAKCYRERFGHLPREERGRTEPL</sequence>
<protein>
    <submittedName>
        <fullName evidence="5">HTH-type transcriptional regulator CdhR</fullName>
    </submittedName>
</protein>
<dbReference type="InterPro" id="IPR020449">
    <property type="entry name" value="Tscrpt_reg_AraC-type_HTH"/>
</dbReference>
<dbReference type="SUPFAM" id="SSF46689">
    <property type="entry name" value="Homeodomain-like"/>
    <property type="match status" value="2"/>
</dbReference>
<evidence type="ECO:0000256" key="2">
    <source>
        <dbReference type="ARBA" id="ARBA00023125"/>
    </source>
</evidence>
<proteinExistence type="predicted"/>
<dbReference type="PROSITE" id="PS00041">
    <property type="entry name" value="HTH_ARAC_FAMILY_1"/>
    <property type="match status" value="1"/>
</dbReference>
<dbReference type="InterPro" id="IPR052158">
    <property type="entry name" value="INH-QAR"/>
</dbReference>
<dbReference type="EMBL" id="CAJFCI010000028">
    <property type="protein sequence ID" value="CAD5106924.1"/>
    <property type="molecule type" value="Genomic_DNA"/>
</dbReference>
<dbReference type="RefSeq" id="WP_187670280.1">
    <property type="nucleotide sequence ID" value="NZ_CAJFCI010000028.1"/>
</dbReference>
<dbReference type="GO" id="GO:0009893">
    <property type="term" value="P:positive regulation of metabolic process"/>
    <property type="evidence" value="ECO:0007669"/>
    <property type="project" value="UniProtKB-ARBA"/>
</dbReference>
<dbReference type="GO" id="GO:0003700">
    <property type="term" value="F:DNA-binding transcription factor activity"/>
    <property type="evidence" value="ECO:0007669"/>
    <property type="project" value="InterPro"/>
</dbReference>
<evidence type="ECO:0000256" key="3">
    <source>
        <dbReference type="ARBA" id="ARBA00023163"/>
    </source>
</evidence>
<dbReference type="Gene3D" id="1.10.10.60">
    <property type="entry name" value="Homeodomain-like"/>
    <property type="match status" value="1"/>
</dbReference>
<evidence type="ECO:0000313" key="5">
    <source>
        <dbReference type="EMBL" id="CAD5106924.1"/>
    </source>
</evidence>
<dbReference type="CDD" id="cd03136">
    <property type="entry name" value="GATase1_AraC_ArgR_like"/>
    <property type="match status" value="1"/>
</dbReference>
<dbReference type="GO" id="GO:0043565">
    <property type="term" value="F:sequence-specific DNA binding"/>
    <property type="evidence" value="ECO:0007669"/>
    <property type="project" value="InterPro"/>
</dbReference>
<feature type="domain" description="HTH araC/xylS-type" evidence="4">
    <location>
        <begin position="200"/>
        <end position="298"/>
    </location>
</feature>
<dbReference type="PANTHER" id="PTHR43130">
    <property type="entry name" value="ARAC-FAMILY TRANSCRIPTIONAL REGULATOR"/>
    <property type="match status" value="1"/>
</dbReference>
<dbReference type="InterPro" id="IPR018062">
    <property type="entry name" value="HTH_AraC-typ_CS"/>
</dbReference>
<keyword evidence="3" id="KW-0804">Transcription</keyword>
<dbReference type="AlphaFoldDB" id="A0A7U7EKY9"/>
<dbReference type="PROSITE" id="PS01124">
    <property type="entry name" value="HTH_ARAC_FAMILY_2"/>
    <property type="match status" value="1"/>
</dbReference>
<dbReference type="PRINTS" id="PR00032">
    <property type="entry name" value="HTHARAC"/>
</dbReference>
<reference evidence="5 6" key="1">
    <citation type="submission" date="2020-08" db="EMBL/GenBank/DDBJ databases">
        <authorList>
            <person name="Criscuolo A."/>
        </authorList>
    </citation>
    <scope>NUCLEOTIDE SEQUENCE [LARGE SCALE GENOMIC DNA]</scope>
    <source>
        <strain evidence="5">CIP111764</strain>
    </source>
</reference>
<evidence type="ECO:0000256" key="1">
    <source>
        <dbReference type="ARBA" id="ARBA00023015"/>
    </source>
</evidence>
<keyword evidence="2" id="KW-0238">DNA-binding</keyword>
<dbReference type="Gene3D" id="3.40.50.880">
    <property type="match status" value="1"/>
</dbReference>
<dbReference type="SMART" id="SM00342">
    <property type="entry name" value="HTH_ARAC"/>
    <property type="match status" value="1"/>
</dbReference>
<dbReference type="InterPro" id="IPR029062">
    <property type="entry name" value="Class_I_gatase-like"/>
</dbReference>
<name>A0A7U7EKY9_9GAMM</name>
<accession>A0A7U7EKY9</accession>
<organism evidence="5 6">
    <name type="scientific">Zestomonas carbonaria</name>
    <dbReference type="NCBI Taxonomy" id="2762745"/>
    <lineage>
        <taxon>Bacteria</taxon>
        <taxon>Pseudomonadati</taxon>
        <taxon>Pseudomonadota</taxon>
        <taxon>Gammaproteobacteria</taxon>
        <taxon>Pseudomonadales</taxon>
        <taxon>Pseudomonadaceae</taxon>
        <taxon>Zestomonas</taxon>
    </lineage>
</organism>
<comment type="caution">
    <text evidence="5">The sequence shown here is derived from an EMBL/GenBank/DDBJ whole genome shotgun (WGS) entry which is preliminary data.</text>
</comment>
<dbReference type="PANTHER" id="PTHR43130:SF3">
    <property type="entry name" value="HTH-TYPE TRANSCRIPTIONAL REGULATOR RV1931C"/>
    <property type="match status" value="1"/>
</dbReference>
<dbReference type="SUPFAM" id="SSF52317">
    <property type="entry name" value="Class I glutamine amidotransferase-like"/>
    <property type="match status" value="1"/>
</dbReference>
<gene>
    <name evidence="5" type="primary">cdhR_3</name>
    <name evidence="5" type="ORF">PSEWESI4_01192</name>
</gene>
<dbReference type="Pfam" id="PF12833">
    <property type="entry name" value="HTH_18"/>
    <property type="match status" value="1"/>
</dbReference>
<dbReference type="InterPro" id="IPR002818">
    <property type="entry name" value="DJ-1/PfpI"/>
</dbReference>
<dbReference type="Proteomes" id="UP000583387">
    <property type="component" value="Unassembled WGS sequence"/>
</dbReference>
<keyword evidence="1" id="KW-0805">Transcription regulation</keyword>
<evidence type="ECO:0000259" key="4">
    <source>
        <dbReference type="PROSITE" id="PS01124"/>
    </source>
</evidence>
<evidence type="ECO:0000313" key="6">
    <source>
        <dbReference type="Proteomes" id="UP000583387"/>
    </source>
</evidence>
<dbReference type="Pfam" id="PF01965">
    <property type="entry name" value="DJ-1_PfpI"/>
    <property type="match status" value="1"/>
</dbReference>